<dbReference type="AlphaFoldDB" id="A0A0F0GH83"/>
<evidence type="ECO:0000256" key="2">
    <source>
        <dbReference type="SAM" id="MobiDB-lite"/>
    </source>
</evidence>
<dbReference type="PANTHER" id="PTHR44757:SF2">
    <property type="entry name" value="BIOFILM ARCHITECTURE MAINTENANCE PROTEIN MBAA"/>
    <property type="match status" value="1"/>
</dbReference>
<dbReference type="PROSITE" id="PS50113">
    <property type="entry name" value="PAC"/>
    <property type="match status" value="1"/>
</dbReference>
<dbReference type="SUPFAM" id="SSF55785">
    <property type="entry name" value="PYP-like sensor domain (PAS domain)"/>
    <property type="match status" value="1"/>
</dbReference>
<dbReference type="SMART" id="SM00086">
    <property type="entry name" value="PAC"/>
    <property type="match status" value="1"/>
</dbReference>
<dbReference type="CDD" id="cd00130">
    <property type="entry name" value="PAS"/>
    <property type="match status" value="1"/>
</dbReference>
<dbReference type="PROSITE" id="PS50887">
    <property type="entry name" value="GGDEF"/>
    <property type="match status" value="1"/>
</dbReference>
<feature type="compositionally biased region" description="Gly residues" evidence="2">
    <location>
        <begin position="570"/>
        <end position="581"/>
    </location>
</feature>
<feature type="non-terminal residue" evidence="6">
    <location>
        <position position="1"/>
    </location>
</feature>
<dbReference type="Gene3D" id="3.30.70.270">
    <property type="match status" value="1"/>
</dbReference>
<dbReference type="Gene3D" id="3.20.20.450">
    <property type="entry name" value="EAL domain"/>
    <property type="match status" value="1"/>
</dbReference>
<dbReference type="Pfam" id="PF13188">
    <property type="entry name" value="PAS_8"/>
    <property type="match status" value="1"/>
</dbReference>
<reference evidence="6 7" key="1">
    <citation type="submission" date="2015-02" db="EMBL/GenBank/DDBJ databases">
        <authorList>
            <person name="Ju K.-S."/>
            <person name="Doroghazi J.R."/>
            <person name="Metcalf W."/>
        </authorList>
    </citation>
    <scope>NUCLEOTIDE SEQUENCE [LARGE SCALE GENOMIC DNA]</scope>
    <source>
        <strain evidence="6 7">NRRL B-16140</strain>
    </source>
</reference>
<dbReference type="PANTHER" id="PTHR44757">
    <property type="entry name" value="DIGUANYLATE CYCLASE DGCP"/>
    <property type="match status" value="1"/>
</dbReference>
<dbReference type="InterPro" id="IPR052155">
    <property type="entry name" value="Biofilm_reg_signaling"/>
</dbReference>
<evidence type="ECO:0000259" key="5">
    <source>
        <dbReference type="PROSITE" id="PS50887"/>
    </source>
</evidence>
<dbReference type="NCBIfam" id="TIGR00229">
    <property type="entry name" value="sensory_box"/>
    <property type="match status" value="1"/>
</dbReference>
<proteinExistence type="predicted"/>
<name>A0A0F0GH83_LENAE</name>
<dbReference type="PATRIC" id="fig|68170.10.peg.1728"/>
<dbReference type="EMBL" id="JYJG01000445">
    <property type="protein sequence ID" value="KJK35213.1"/>
    <property type="molecule type" value="Genomic_DNA"/>
</dbReference>
<dbReference type="OrthoDB" id="3650540at2"/>
<evidence type="ECO:0000259" key="4">
    <source>
        <dbReference type="PROSITE" id="PS50113"/>
    </source>
</evidence>
<dbReference type="InterPro" id="IPR001610">
    <property type="entry name" value="PAC"/>
</dbReference>
<dbReference type="Gene3D" id="3.30.450.20">
    <property type="entry name" value="PAS domain"/>
    <property type="match status" value="1"/>
</dbReference>
<feature type="region of interest" description="Disordered" evidence="2">
    <location>
        <begin position="539"/>
        <end position="601"/>
    </location>
</feature>
<protein>
    <recommendedName>
        <fullName evidence="8">Diguanylate cyclase</fullName>
    </recommendedName>
</protein>
<evidence type="ECO:0008006" key="8">
    <source>
        <dbReference type="Google" id="ProtNLM"/>
    </source>
</evidence>
<dbReference type="STRING" id="68170.GCA_000974445_02168"/>
<dbReference type="PROSITE" id="PS50112">
    <property type="entry name" value="PAS"/>
    <property type="match status" value="1"/>
</dbReference>
<feature type="domain" description="GGDEF" evidence="5">
    <location>
        <begin position="235"/>
        <end position="364"/>
    </location>
</feature>
<dbReference type="InterPro" id="IPR035965">
    <property type="entry name" value="PAS-like_dom_sf"/>
</dbReference>
<keyword evidence="1" id="KW-0175">Coiled coil</keyword>
<dbReference type="InterPro" id="IPR043128">
    <property type="entry name" value="Rev_trsase/Diguanyl_cyclase"/>
</dbReference>
<sequence>EEHAARLRAGQAAIAIGEWLVRKRFTGPDSLRCTLEVLGPEFPPEVLGALASGYVRATRDQLFAEQEKVKNALLKAVEDAQRDLHDSEARFAQVFASTAAGIAIFDLLGTVVEANEALASMLGHEEMPKELFTEADALALASTCSRMIASSVDTDRREWELTRHNDDTVWANVVLSVLRGSDGLPKFFVALIEDVTEQRMLQEWLRRQSLTDLLTGLPNRASFTDKLESALASGAQYTLGYLDVDSLTIVNDGLGYVAGDAVLVEVARRLRVVLPDAVVARVGGDEFVVLIQGSPDVAALAAMIDEELSEPVYLEGAGVAVSTSIGFVHAAGPGADPNVVLRRAHSTLRRAETGGKRQWAIYDHEADVADRARFARIAAMPGAFENGEISVEYAPVSWVSGSLAFVEATLRWGTSRHDEVVAHADALGLAARVGQMVLHDACSRGEPVLIRLSRDQSRDPDLAAHVRSNLRACAFPASSLFVALDVRAMPDGEENLEVLHDRHGCPRVAARVRRRVRRFVHCGPKPGVGRPARSAALGTAGAAGNGAHGAVAAIGGRARDRRPRRPGRTAGAGRGPGGGSPGLVSRETHRCGQAASTTSARSALAEPAKSCSTRRFSAAFGLVLGHWMPPVEPDIRLEHGPGLTSGRPRMCPISWAAIRTLL</sequence>
<dbReference type="NCBIfam" id="TIGR00254">
    <property type="entry name" value="GGDEF"/>
    <property type="match status" value="1"/>
</dbReference>
<dbReference type="SUPFAM" id="SSF55073">
    <property type="entry name" value="Nucleotide cyclase"/>
    <property type="match status" value="1"/>
</dbReference>
<dbReference type="CDD" id="cd01949">
    <property type="entry name" value="GGDEF"/>
    <property type="match status" value="1"/>
</dbReference>
<organism evidence="6 7">
    <name type="scientific">Lentzea aerocolonigenes</name>
    <name type="common">Lechevalieria aerocolonigenes</name>
    <name type="synonym">Saccharothrix aerocolonigenes</name>
    <dbReference type="NCBI Taxonomy" id="68170"/>
    <lineage>
        <taxon>Bacteria</taxon>
        <taxon>Bacillati</taxon>
        <taxon>Actinomycetota</taxon>
        <taxon>Actinomycetes</taxon>
        <taxon>Pseudonocardiales</taxon>
        <taxon>Pseudonocardiaceae</taxon>
        <taxon>Lentzea</taxon>
    </lineage>
</organism>
<dbReference type="InterPro" id="IPR035919">
    <property type="entry name" value="EAL_sf"/>
</dbReference>
<comment type="caution">
    <text evidence="6">The sequence shown here is derived from an EMBL/GenBank/DDBJ whole genome shotgun (WGS) entry which is preliminary data.</text>
</comment>
<dbReference type="InterPro" id="IPR000160">
    <property type="entry name" value="GGDEF_dom"/>
</dbReference>
<dbReference type="InterPro" id="IPR029787">
    <property type="entry name" value="Nucleotide_cyclase"/>
</dbReference>
<dbReference type="Proteomes" id="UP000033393">
    <property type="component" value="Unassembled WGS sequence"/>
</dbReference>
<evidence type="ECO:0000313" key="7">
    <source>
        <dbReference type="Proteomes" id="UP000033393"/>
    </source>
</evidence>
<dbReference type="InterPro" id="IPR000700">
    <property type="entry name" value="PAS-assoc_C"/>
</dbReference>
<accession>A0A0F0GH83</accession>
<keyword evidence="7" id="KW-1185">Reference proteome</keyword>
<evidence type="ECO:0000259" key="3">
    <source>
        <dbReference type="PROSITE" id="PS50112"/>
    </source>
</evidence>
<dbReference type="InterPro" id="IPR000014">
    <property type="entry name" value="PAS"/>
</dbReference>
<gene>
    <name evidence="6" type="ORF">UK23_43085</name>
</gene>
<feature type="coiled-coil region" evidence="1">
    <location>
        <begin position="63"/>
        <end position="90"/>
    </location>
</feature>
<feature type="domain" description="PAC" evidence="4">
    <location>
        <begin position="155"/>
        <end position="207"/>
    </location>
</feature>
<dbReference type="SMART" id="SM00267">
    <property type="entry name" value="GGDEF"/>
    <property type="match status" value="1"/>
</dbReference>
<dbReference type="InterPro" id="IPR001633">
    <property type="entry name" value="EAL_dom"/>
</dbReference>
<feature type="domain" description="PAS" evidence="3">
    <location>
        <begin position="87"/>
        <end position="123"/>
    </location>
</feature>
<evidence type="ECO:0000256" key="1">
    <source>
        <dbReference type="SAM" id="Coils"/>
    </source>
</evidence>
<dbReference type="Pfam" id="PF00563">
    <property type="entry name" value="EAL"/>
    <property type="match status" value="1"/>
</dbReference>
<evidence type="ECO:0000313" key="6">
    <source>
        <dbReference type="EMBL" id="KJK35213.1"/>
    </source>
</evidence>
<dbReference type="Pfam" id="PF00990">
    <property type="entry name" value="GGDEF"/>
    <property type="match status" value="1"/>
</dbReference>
<dbReference type="eggNOG" id="COG5001">
    <property type="taxonomic scope" value="Bacteria"/>
</dbReference>